<evidence type="ECO:0000313" key="2">
    <source>
        <dbReference type="Proteomes" id="UP000217265"/>
    </source>
</evidence>
<dbReference type="KEGG" id="vbh:CMV30_18895"/>
<dbReference type="Pfam" id="PF13366">
    <property type="entry name" value="PDDEXK_3"/>
    <property type="match status" value="1"/>
</dbReference>
<proteinExistence type="predicted"/>
<keyword evidence="2" id="KW-1185">Reference proteome</keyword>
<gene>
    <name evidence="1" type="ORF">CMV30_18895</name>
</gene>
<sequence>MDTDPIHSADHDPDGYALIGACYEVHKELGNGYLEDVYQESLELELTDRSIPFVAQPKLPIFYKGLPLRKHYEADLLVLDNIIVELKAVKALLLEHEAQLLHYLKATSRRVGYLVNFGAFPKLDWRRRIR</sequence>
<dbReference type="NCBIfam" id="TIGR04256">
    <property type="entry name" value="GxxExxY"/>
    <property type="match status" value="1"/>
</dbReference>
<dbReference type="InterPro" id="IPR026350">
    <property type="entry name" value="GxxExxY"/>
</dbReference>
<evidence type="ECO:0000313" key="1">
    <source>
        <dbReference type="EMBL" id="ATC65848.1"/>
    </source>
</evidence>
<reference evidence="1 2" key="1">
    <citation type="submission" date="2017-09" db="EMBL/GenBank/DDBJ databases">
        <title>Complete genome sequence of Verrucomicrobial strain HZ-65, isolated from freshwater.</title>
        <authorList>
            <person name="Choi A."/>
        </authorList>
    </citation>
    <scope>NUCLEOTIDE SEQUENCE [LARGE SCALE GENOMIC DNA]</scope>
    <source>
        <strain evidence="1 2">HZ-65</strain>
    </source>
</reference>
<protein>
    <submittedName>
        <fullName evidence="1">GxxExxY protein</fullName>
    </submittedName>
</protein>
<name>A0A290QKH5_9BACT</name>
<dbReference type="OrthoDB" id="9798792at2"/>
<dbReference type="Proteomes" id="UP000217265">
    <property type="component" value="Chromosome"/>
</dbReference>
<dbReference type="RefSeq" id="WP_096057477.1">
    <property type="nucleotide sequence ID" value="NZ_CP023344.1"/>
</dbReference>
<dbReference type="EMBL" id="CP023344">
    <property type="protein sequence ID" value="ATC65848.1"/>
    <property type="molecule type" value="Genomic_DNA"/>
</dbReference>
<dbReference type="AlphaFoldDB" id="A0A290QKH5"/>
<accession>A0A290QKH5</accession>
<organism evidence="1 2">
    <name type="scientific">Nibricoccus aquaticus</name>
    <dbReference type="NCBI Taxonomy" id="2576891"/>
    <lineage>
        <taxon>Bacteria</taxon>
        <taxon>Pseudomonadati</taxon>
        <taxon>Verrucomicrobiota</taxon>
        <taxon>Opitutia</taxon>
        <taxon>Opitutales</taxon>
        <taxon>Opitutaceae</taxon>
        <taxon>Nibricoccus</taxon>
    </lineage>
</organism>